<gene>
    <name evidence="1" type="ORF">AWRI4233_LOCUS5324</name>
</gene>
<name>A0A9N8K0I9_9PEZI</name>
<dbReference type="AlphaFoldDB" id="A0A9N8K0I9"/>
<dbReference type="EMBL" id="CAIJEO010000006">
    <property type="protein sequence ID" value="CAD0095642.1"/>
    <property type="molecule type" value="Genomic_DNA"/>
</dbReference>
<evidence type="ECO:0000313" key="1">
    <source>
        <dbReference type="EMBL" id="CAD0095642.1"/>
    </source>
</evidence>
<proteinExistence type="predicted"/>
<organism evidence="1 2">
    <name type="scientific">Aureobasidium mustum</name>
    <dbReference type="NCBI Taxonomy" id="2773714"/>
    <lineage>
        <taxon>Eukaryota</taxon>
        <taxon>Fungi</taxon>
        <taxon>Dikarya</taxon>
        <taxon>Ascomycota</taxon>
        <taxon>Pezizomycotina</taxon>
        <taxon>Dothideomycetes</taxon>
        <taxon>Dothideomycetidae</taxon>
        <taxon>Dothideales</taxon>
        <taxon>Saccotheciaceae</taxon>
        <taxon>Aureobasidium</taxon>
    </lineage>
</organism>
<dbReference type="OrthoDB" id="10684769at2759"/>
<sequence>MNLRAGFTRICRFSQTSKHVASDRISPWSFGHSRPAALVRSWSINHRTLSTTNARKLDLANVMVPPEDKDPSNIFRAHLAEGTLTRPLAVSCLQDAVRLNQIDSRVGEIAIKWLWDHYDGIKYPNDSDLINPIAILLVREGKEELLWDWISQESLKPVSDSGHSNLNLRHDWRQAALCALVEAKAHFATDNSLDAALKTFFRGTRVPYLLPTRSAANLCHKMLCRPADQDPQRSYERIRSSLRFPNTSLALWDAFYVWNGKGPKRFAPLLQARMKLYHPQQPDPWPLYKWWQAASHGQDHPLHSITSKKAAISSVEQCRDLRLVLRHLGHHKEADWLKRFLFKLFPRNKQFSGKTTRERLSMGLPLDQRF</sequence>
<evidence type="ECO:0000313" key="2">
    <source>
        <dbReference type="Proteomes" id="UP000714618"/>
    </source>
</evidence>
<protein>
    <submittedName>
        <fullName evidence="1">Uncharacterized protein</fullName>
    </submittedName>
</protein>
<comment type="caution">
    <text evidence="1">The sequence shown here is derived from an EMBL/GenBank/DDBJ whole genome shotgun (WGS) entry which is preliminary data.</text>
</comment>
<keyword evidence="2" id="KW-1185">Reference proteome</keyword>
<dbReference type="Proteomes" id="UP000714618">
    <property type="component" value="Unassembled WGS sequence"/>
</dbReference>
<reference evidence="1" key="1">
    <citation type="submission" date="2020-06" db="EMBL/GenBank/DDBJ databases">
        <authorList>
            <person name="Onetto C."/>
        </authorList>
    </citation>
    <scope>NUCLEOTIDE SEQUENCE</scope>
</reference>
<accession>A0A9N8K0I9</accession>